<keyword evidence="1" id="KW-0732">Signal</keyword>
<proteinExistence type="predicted"/>
<dbReference type="AlphaFoldDB" id="A0A8J9UNL1"/>
<evidence type="ECO:0000256" key="1">
    <source>
        <dbReference type="SAM" id="SignalP"/>
    </source>
</evidence>
<dbReference type="OrthoDB" id="7468066at2759"/>
<dbReference type="Proteomes" id="UP000838878">
    <property type="component" value="Chromosome 4"/>
</dbReference>
<keyword evidence="3" id="KW-1185">Reference proteome</keyword>
<gene>
    <name evidence="2" type="ORF">BINO364_LOCUS9405</name>
</gene>
<feature type="non-terminal residue" evidence="2">
    <location>
        <position position="143"/>
    </location>
</feature>
<feature type="signal peptide" evidence="1">
    <location>
        <begin position="1"/>
        <end position="18"/>
    </location>
</feature>
<sequence>MAILRFLLGLSFLPTIFTIDIDYFFSSPLRTEKIVCGRFQNIICQIKCEDLSSLCIKNECYCLSVTQPDANSSKHDIVPHKDSAETISHASRPALRHHIAHFCPNLNIARSCIKKCMAVGKPAFCGKDHIQQVFNIREIKLEY</sequence>
<feature type="chain" id="PRO_5035453256" evidence="1">
    <location>
        <begin position="19"/>
        <end position="143"/>
    </location>
</feature>
<organism evidence="2 3">
    <name type="scientific">Brenthis ino</name>
    <name type="common">lesser marbled fritillary</name>
    <dbReference type="NCBI Taxonomy" id="405034"/>
    <lineage>
        <taxon>Eukaryota</taxon>
        <taxon>Metazoa</taxon>
        <taxon>Ecdysozoa</taxon>
        <taxon>Arthropoda</taxon>
        <taxon>Hexapoda</taxon>
        <taxon>Insecta</taxon>
        <taxon>Pterygota</taxon>
        <taxon>Neoptera</taxon>
        <taxon>Endopterygota</taxon>
        <taxon>Lepidoptera</taxon>
        <taxon>Glossata</taxon>
        <taxon>Ditrysia</taxon>
        <taxon>Papilionoidea</taxon>
        <taxon>Nymphalidae</taxon>
        <taxon>Heliconiinae</taxon>
        <taxon>Argynnini</taxon>
        <taxon>Brenthis</taxon>
    </lineage>
</organism>
<protein>
    <submittedName>
        <fullName evidence="2">Uncharacterized protein</fullName>
    </submittedName>
</protein>
<accession>A0A8J9UNL1</accession>
<evidence type="ECO:0000313" key="2">
    <source>
        <dbReference type="EMBL" id="CAH0723591.1"/>
    </source>
</evidence>
<name>A0A8J9UNL1_9NEOP</name>
<reference evidence="2" key="1">
    <citation type="submission" date="2021-12" db="EMBL/GenBank/DDBJ databases">
        <authorList>
            <person name="Martin H S."/>
        </authorList>
    </citation>
    <scope>NUCLEOTIDE SEQUENCE</scope>
</reference>
<evidence type="ECO:0000313" key="3">
    <source>
        <dbReference type="Proteomes" id="UP000838878"/>
    </source>
</evidence>
<dbReference type="EMBL" id="OV170224">
    <property type="protein sequence ID" value="CAH0723591.1"/>
    <property type="molecule type" value="Genomic_DNA"/>
</dbReference>